<dbReference type="SUPFAM" id="SSF109604">
    <property type="entry name" value="HD-domain/PDEase-like"/>
    <property type="match status" value="1"/>
</dbReference>
<accession>A0ABQ4T3N2</accession>
<dbReference type="PANTHER" id="PTHR45228">
    <property type="entry name" value="CYCLIC DI-GMP PHOSPHODIESTERASE TM_0186-RELATED"/>
    <property type="match status" value="1"/>
</dbReference>
<dbReference type="PANTHER" id="PTHR45228:SF1">
    <property type="entry name" value="CYCLIC DI-GMP PHOSPHODIESTERASE TM_0186"/>
    <property type="match status" value="1"/>
</dbReference>
<keyword evidence="5" id="KW-1185">Reference proteome</keyword>
<dbReference type="Pfam" id="PF13487">
    <property type="entry name" value="HD_5"/>
    <property type="match status" value="1"/>
</dbReference>
<evidence type="ECO:0000313" key="5">
    <source>
        <dbReference type="Proteomes" id="UP001055156"/>
    </source>
</evidence>
<dbReference type="CDD" id="cd17551">
    <property type="entry name" value="REC_RpfG-like"/>
    <property type="match status" value="1"/>
</dbReference>
<dbReference type="Pfam" id="PF00072">
    <property type="entry name" value="Response_reg"/>
    <property type="match status" value="1"/>
</dbReference>
<dbReference type="PROSITE" id="PS50110">
    <property type="entry name" value="RESPONSE_REGULATORY"/>
    <property type="match status" value="1"/>
</dbReference>
<organism evidence="4 5">
    <name type="scientific">Methylobacterium organophilum</name>
    <dbReference type="NCBI Taxonomy" id="410"/>
    <lineage>
        <taxon>Bacteria</taxon>
        <taxon>Pseudomonadati</taxon>
        <taxon>Pseudomonadota</taxon>
        <taxon>Alphaproteobacteria</taxon>
        <taxon>Hyphomicrobiales</taxon>
        <taxon>Methylobacteriaceae</taxon>
        <taxon>Methylobacterium</taxon>
    </lineage>
</organism>
<comment type="caution">
    <text evidence="4">The sequence shown here is derived from an EMBL/GenBank/DDBJ whole genome shotgun (WGS) entry which is preliminary data.</text>
</comment>
<keyword evidence="1" id="KW-0597">Phosphoprotein</keyword>
<dbReference type="SUPFAM" id="SSF52172">
    <property type="entry name" value="CheY-like"/>
    <property type="match status" value="1"/>
</dbReference>
<name>A0ABQ4T3N2_METOR</name>
<evidence type="ECO:0000256" key="1">
    <source>
        <dbReference type="PROSITE-ProRule" id="PRU00169"/>
    </source>
</evidence>
<dbReference type="EMBL" id="BPQV01000001">
    <property type="protein sequence ID" value="GJE25529.1"/>
    <property type="molecule type" value="Genomic_DNA"/>
</dbReference>
<sequence>MMIILVDDDRMNNLIMSEALKGVSEGEARAFTDPLKALAALHGQSERVGVIVVDYEMPGMNGVELIKAVRASPGYEAVPIVMVTSMTARCLRHEALEAGATEFLNKPCDPVEVRTRVHNLLKLRKLLRAEQDRSAWLSREVAAAVETIEAREREIVAALMRAAECRDSDTGDHIERVATYVTFIAEALGLNPEACRMLSLASTMHDVGKIGVPDAILLKNGPLTEAERAEMQLHTERGYAILGSSNSEVLKIAAEIARSHHERWDGTGYPLGLSGGAIPLGGRIVAVADVFDALTSARPYKAAWSLDAARAHLVANAGRHFDPACVDAFLTRWQDIACFAKDAF</sequence>
<dbReference type="Gene3D" id="3.40.50.2300">
    <property type="match status" value="1"/>
</dbReference>
<dbReference type="InterPro" id="IPR037522">
    <property type="entry name" value="HD_GYP_dom"/>
</dbReference>
<dbReference type="InterPro" id="IPR011006">
    <property type="entry name" value="CheY-like_superfamily"/>
</dbReference>
<dbReference type="Gene3D" id="1.10.3210.10">
    <property type="entry name" value="Hypothetical protein af1432"/>
    <property type="match status" value="1"/>
</dbReference>
<dbReference type="PROSITE" id="PS51832">
    <property type="entry name" value="HD_GYP"/>
    <property type="match status" value="1"/>
</dbReference>
<dbReference type="CDD" id="cd00077">
    <property type="entry name" value="HDc"/>
    <property type="match status" value="1"/>
</dbReference>
<dbReference type="RefSeq" id="WP_238309469.1">
    <property type="nucleotide sequence ID" value="NZ_BPQV01000001.1"/>
</dbReference>
<dbReference type="InterPro" id="IPR052020">
    <property type="entry name" value="Cyclic_di-GMP/3'3'-cGAMP_PDE"/>
</dbReference>
<dbReference type="InterPro" id="IPR001789">
    <property type="entry name" value="Sig_transdc_resp-reg_receiver"/>
</dbReference>
<evidence type="ECO:0000259" key="2">
    <source>
        <dbReference type="PROSITE" id="PS50110"/>
    </source>
</evidence>
<evidence type="ECO:0000313" key="4">
    <source>
        <dbReference type="EMBL" id="GJE25529.1"/>
    </source>
</evidence>
<reference evidence="4" key="2">
    <citation type="submission" date="2021-08" db="EMBL/GenBank/DDBJ databases">
        <authorList>
            <person name="Tani A."/>
            <person name="Ola A."/>
            <person name="Ogura Y."/>
            <person name="Katsura K."/>
            <person name="Hayashi T."/>
        </authorList>
    </citation>
    <scope>NUCLEOTIDE SEQUENCE</scope>
    <source>
        <strain evidence="4">NBRC 15689</strain>
    </source>
</reference>
<protein>
    <submittedName>
        <fullName evidence="4">Cyclic di-GMP phosphodiesterase response regulator RpfG</fullName>
    </submittedName>
</protein>
<dbReference type="InterPro" id="IPR003607">
    <property type="entry name" value="HD/PDEase_dom"/>
</dbReference>
<proteinExistence type="predicted"/>
<gene>
    <name evidence="4" type="primary">rpfG_1</name>
    <name evidence="4" type="ORF">LKMONMHP_0367</name>
</gene>
<feature type="modified residue" description="4-aspartylphosphate" evidence="1">
    <location>
        <position position="54"/>
    </location>
</feature>
<evidence type="ECO:0000259" key="3">
    <source>
        <dbReference type="PROSITE" id="PS51832"/>
    </source>
</evidence>
<reference evidence="4" key="1">
    <citation type="journal article" date="2021" name="Front. Microbiol.">
        <title>Comprehensive Comparative Genomics and Phenotyping of Methylobacterium Species.</title>
        <authorList>
            <person name="Alessa O."/>
            <person name="Ogura Y."/>
            <person name="Fujitani Y."/>
            <person name="Takami H."/>
            <person name="Hayashi T."/>
            <person name="Sahin N."/>
            <person name="Tani A."/>
        </authorList>
    </citation>
    <scope>NUCLEOTIDE SEQUENCE</scope>
    <source>
        <strain evidence="4">NBRC 15689</strain>
    </source>
</reference>
<dbReference type="Proteomes" id="UP001055156">
    <property type="component" value="Unassembled WGS sequence"/>
</dbReference>
<feature type="domain" description="Response regulatory" evidence="2">
    <location>
        <begin position="2"/>
        <end position="121"/>
    </location>
</feature>
<feature type="domain" description="HD-GYP" evidence="3">
    <location>
        <begin position="148"/>
        <end position="344"/>
    </location>
</feature>
<dbReference type="SMART" id="SM00448">
    <property type="entry name" value="REC"/>
    <property type="match status" value="1"/>
</dbReference>
<dbReference type="SMART" id="SM00471">
    <property type="entry name" value="HDc"/>
    <property type="match status" value="1"/>
</dbReference>